<name>A0ACC3T9M9_LIPKO</name>
<reference evidence="2" key="1">
    <citation type="journal article" date="2024" name="Front. Bioeng. Biotechnol.">
        <title>Genome-scale model development and genomic sequencing of the oleaginous clade Lipomyces.</title>
        <authorList>
            <person name="Czajka J.J."/>
            <person name="Han Y."/>
            <person name="Kim J."/>
            <person name="Mondo S.J."/>
            <person name="Hofstad B.A."/>
            <person name="Robles A."/>
            <person name="Haridas S."/>
            <person name="Riley R."/>
            <person name="LaButti K."/>
            <person name="Pangilinan J."/>
            <person name="Andreopoulos W."/>
            <person name="Lipzen A."/>
            <person name="Yan J."/>
            <person name="Wang M."/>
            <person name="Ng V."/>
            <person name="Grigoriev I.V."/>
            <person name="Spatafora J.W."/>
            <person name="Magnuson J.K."/>
            <person name="Baker S.E."/>
            <person name="Pomraning K.R."/>
        </authorList>
    </citation>
    <scope>NUCLEOTIDE SEQUENCE [LARGE SCALE GENOMIC DNA]</scope>
    <source>
        <strain evidence="2">CBS 7786</strain>
    </source>
</reference>
<dbReference type="EMBL" id="MU971340">
    <property type="protein sequence ID" value="KAK9240275.1"/>
    <property type="molecule type" value="Genomic_DNA"/>
</dbReference>
<keyword evidence="2" id="KW-1185">Reference proteome</keyword>
<dbReference type="Proteomes" id="UP001433508">
    <property type="component" value="Unassembled WGS sequence"/>
</dbReference>
<comment type="caution">
    <text evidence="1">The sequence shown here is derived from an EMBL/GenBank/DDBJ whole genome shotgun (WGS) entry which is preliminary data.</text>
</comment>
<sequence>MGKAKKLSRNSLLRVSALRGSRAPAVPGPSTNPAAQQQAIPLIEKLSSANPKDRALAASAIANVIDNAVIRRALLKEKLVQTVLEQSLTDSSEEVAVEGFGVLRNLALEEGYDVCVFVWRKDILAIVLNYLEKIKTDIAHLKDSSAAQKTLLFNLIENILSLLTSLGRSSDEICDSIVSRLPSLPIFVLDILANHAVPESVKAIAAENLYILSEANGAYIEQIQTSGFVSDGKLGVAVQMYLCGVQYNIFETSRTASIDLLDIVRSVYEGLRGVDIKEAIKIMQPVTVNGVVRPPTYDDNYRSAENSFIAAQVGLELITDISEALVMKSQNGRPSRQMDTEEDNDDNDDVDEMEVMEDENQMAIEDETMDGVDNPVLALLLEDVLPFVTGFIDHQELRSRALLALNNMTWTFNSLVPHWANSKADGLWSRILNLLLSSDDLDLESRTGSVGILWACGKLKRKFLPEIGVNEVRRFIKAFQDSGESQEVLEFKVRVVGFLGVLALPHEDIDVTKEISVFLLTQVLAVQHKPAEIVIEALNAIYDVFADKSYAFNDEIFVKGEFLNHLTKIQPQVKQMAKKIDRRKYLQLRTKADEVVVNLQRFIAYKAKESKERR</sequence>
<protein>
    <submittedName>
        <fullName evidence="1">Armadillo-type protein</fullName>
    </submittedName>
</protein>
<gene>
    <name evidence="1" type="ORF">V1525DRAFT_395509</name>
</gene>
<accession>A0ACC3T9M9</accession>
<evidence type="ECO:0000313" key="2">
    <source>
        <dbReference type="Proteomes" id="UP001433508"/>
    </source>
</evidence>
<evidence type="ECO:0000313" key="1">
    <source>
        <dbReference type="EMBL" id="KAK9240275.1"/>
    </source>
</evidence>
<proteinExistence type="predicted"/>
<organism evidence="1 2">
    <name type="scientific">Lipomyces kononenkoae</name>
    <name type="common">Yeast</name>
    <dbReference type="NCBI Taxonomy" id="34357"/>
    <lineage>
        <taxon>Eukaryota</taxon>
        <taxon>Fungi</taxon>
        <taxon>Dikarya</taxon>
        <taxon>Ascomycota</taxon>
        <taxon>Saccharomycotina</taxon>
        <taxon>Lipomycetes</taxon>
        <taxon>Lipomycetales</taxon>
        <taxon>Lipomycetaceae</taxon>
        <taxon>Lipomyces</taxon>
    </lineage>
</organism>